<reference evidence="3 4" key="1">
    <citation type="submission" date="2019-03" db="EMBL/GenBank/DDBJ databases">
        <title>Genomic Encyclopedia of Type Strains, Phase IV (KMG-IV): sequencing the most valuable type-strain genomes for metagenomic binning, comparative biology and taxonomic classification.</title>
        <authorList>
            <person name="Goeker M."/>
        </authorList>
    </citation>
    <scope>NUCLEOTIDE SEQUENCE [LARGE SCALE GENOMIC DNA]</scope>
    <source>
        <strain evidence="3 4">DSM 4868</strain>
    </source>
</reference>
<dbReference type="EMBL" id="SLWW01000010">
    <property type="protein sequence ID" value="TCO70377.1"/>
    <property type="molecule type" value="Genomic_DNA"/>
</dbReference>
<feature type="region of interest" description="Disordered" evidence="1">
    <location>
        <begin position="647"/>
        <end position="669"/>
    </location>
</feature>
<proteinExistence type="predicted"/>
<evidence type="ECO:0000313" key="3">
    <source>
        <dbReference type="EMBL" id="TCO70377.1"/>
    </source>
</evidence>
<organism evidence="3 4">
    <name type="scientific">Rhodovulum euryhalinum</name>
    <dbReference type="NCBI Taxonomy" id="35805"/>
    <lineage>
        <taxon>Bacteria</taxon>
        <taxon>Pseudomonadati</taxon>
        <taxon>Pseudomonadota</taxon>
        <taxon>Alphaproteobacteria</taxon>
        <taxon>Rhodobacterales</taxon>
        <taxon>Paracoccaceae</taxon>
        <taxon>Rhodovulum</taxon>
    </lineage>
</organism>
<dbReference type="Pfam" id="PF06527">
    <property type="entry name" value="TniQ"/>
    <property type="match status" value="1"/>
</dbReference>
<dbReference type="InterPro" id="IPR009492">
    <property type="entry name" value="TniQ"/>
</dbReference>
<evidence type="ECO:0000259" key="2">
    <source>
        <dbReference type="Pfam" id="PF06527"/>
    </source>
</evidence>
<accession>A0A4R2KDY6</accession>
<evidence type="ECO:0000256" key="1">
    <source>
        <dbReference type="SAM" id="MobiDB-lite"/>
    </source>
</evidence>
<name>A0A4R2KDY6_9RHOB</name>
<comment type="caution">
    <text evidence="3">The sequence shown here is derived from an EMBL/GenBank/DDBJ whole genome shotgun (WGS) entry which is preliminary data.</text>
</comment>
<evidence type="ECO:0000313" key="4">
    <source>
        <dbReference type="Proteomes" id="UP000295142"/>
    </source>
</evidence>
<gene>
    <name evidence="3" type="ORF">EV655_110143</name>
</gene>
<dbReference type="RefSeq" id="WP_165905351.1">
    <property type="nucleotide sequence ID" value="NZ_SLWW01000010.1"/>
</dbReference>
<dbReference type="Proteomes" id="UP000295142">
    <property type="component" value="Unassembled WGS sequence"/>
</dbReference>
<dbReference type="AlphaFoldDB" id="A0A4R2KDY6"/>
<feature type="domain" description="TniQ" evidence="2">
    <location>
        <begin position="10"/>
        <end position="143"/>
    </location>
</feature>
<keyword evidence="4" id="KW-1185">Reference proteome</keyword>
<sequence length="669" mass="73322">MTLGPLLPALPFHDDEVTQGYFARIGRFHSGVDVGRFCRYTSVPPADFRDGTETFLVQAAALAGLDPERLGHNLLRRLPGDDYLLRGETLAVQLLRRTTVRFCPECLAADQARDPDLAQGAGRLRWSWLLRPVIICPVHRTVLVECPEPEAVKAFDLTLLRAKNAALLRTLPPAAHHLPGELQSYVVARMEGRRDAAPWLDAQPLAQAVKACEMLGSLVVDGPTAEIFNYSDLDWARAGDVGFGICARGADAIAEALATIRQTSGRRSGRAGPQAVFGKLFRWLEYTERAEDAKPIRDLLREAIVTSFAIGPGETVLGEVVDRRRVHSVNSLRAATGLNPKRLYRLMQKAGMIPANCDAEALNQWVFPAEEGERLIGRIMNSVPQNQICNVLGCSNTQAEQMAAAGIVTSVVPVAEGSVGLSVGAYNLDELAEFQASLCAQVPVVQEVPEGFLDLARAARGRSSTIEILRWQLEGQLRHTRRIGSSHRIDSLRFSLDEIRTLLRARSRTDLHRLSDVAIRLGVGSKVVKRLVSAEDGPPLLTLVPPQECQGLLGRGYVSSAELDRFKADYLTLARVAEAIGMHASSARVFLDGRLAPVRDPAALGVRLYRRADVEAFLARKGVRFGVPTNLSESIFKVRKRRQIMPNPPKWAHPVKTMVPGPKGPDPRA</sequence>
<protein>
    <submittedName>
        <fullName evidence="3">TniQ protein</fullName>
    </submittedName>
</protein>